<dbReference type="AlphaFoldDB" id="A0A3D8T4Y4"/>
<evidence type="ECO:0000313" key="8">
    <source>
        <dbReference type="Proteomes" id="UP000256690"/>
    </source>
</evidence>
<dbReference type="GO" id="GO:0046983">
    <property type="term" value="F:protein dimerization activity"/>
    <property type="evidence" value="ECO:0007669"/>
    <property type="project" value="InterPro"/>
</dbReference>
<protein>
    <submittedName>
        <fullName evidence="7">Uncharacterized protein</fullName>
    </submittedName>
</protein>
<dbReference type="GO" id="GO:0044550">
    <property type="term" value="P:secondary metabolite biosynthetic process"/>
    <property type="evidence" value="ECO:0007669"/>
    <property type="project" value="UniProtKB-ARBA"/>
</dbReference>
<dbReference type="OrthoDB" id="1535081at2759"/>
<evidence type="ECO:0000259" key="5">
    <source>
        <dbReference type="Pfam" id="PF00891"/>
    </source>
</evidence>
<dbReference type="PIRSF" id="PIRSF005739">
    <property type="entry name" value="O-mtase"/>
    <property type="match status" value="1"/>
</dbReference>
<dbReference type="InterPro" id="IPR036388">
    <property type="entry name" value="WH-like_DNA-bd_sf"/>
</dbReference>
<dbReference type="InterPro" id="IPR016461">
    <property type="entry name" value="COMT-like"/>
</dbReference>
<dbReference type="GeneID" id="38111292"/>
<evidence type="ECO:0000313" key="7">
    <source>
        <dbReference type="EMBL" id="RDW93600.1"/>
    </source>
</evidence>
<gene>
    <name evidence="7" type="ORF">DSM5745_00922</name>
</gene>
<dbReference type="SUPFAM" id="SSF53335">
    <property type="entry name" value="S-adenosyl-L-methionine-dependent methyltransferases"/>
    <property type="match status" value="1"/>
</dbReference>
<name>A0A3D8T4Y4_9EURO</name>
<dbReference type="Pfam" id="PF08100">
    <property type="entry name" value="Dimerisation"/>
    <property type="match status" value="1"/>
</dbReference>
<organism evidence="7 8">
    <name type="scientific">Aspergillus mulundensis</name>
    <dbReference type="NCBI Taxonomy" id="1810919"/>
    <lineage>
        <taxon>Eukaryota</taxon>
        <taxon>Fungi</taxon>
        <taxon>Dikarya</taxon>
        <taxon>Ascomycota</taxon>
        <taxon>Pezizomycotina</taxon>
        <taxon>Eurotiomycetes</taxon>
        <taxon>Eurotiomycetidae</taxon>
        <taxon>Eurotiales</taxon>
        <taxon>Aspergillaceae</taxon>
        <taxon>Aspergillus</taxon>
        <taxon>Aspergillus subgen. Nidulantes</taxon>
    </lineage>
</organism>
<dbReference type="PROSITE" id="PS51683">
    <property type="entry name" value="SAM_OMT_II"/>
    <property type="match status" value="1"/>
</dbReference>
<dbReference type="InterPro" id="IPR029063">
    <property type="entry name" value="SAM-dependent_MTases_sf"/>
</dbReference>
<proteinExistence type="predicted"/>
<feature type="domain" description="O-methyltransferase C-terminal" evidence="5">
    <location>
        <begin position="231"/>
        <end position="378"/>
    </location>
</feature>
<feature type="active site" description="Proton acceptor" evidence="4">
    <location>
        <position position="306"/>
    </location>
</feature>
<evidence type="ECO:0000256" key="4">
    <source>
        <dbReference type="PIRSR" id="PIRSR005739-1"/>
    </source>
</evidence>
<feature type="domain" description="O-methyltransferase dimerisation" evidence="6">
    <location>
        <begin position="57"/>
        <end position="112"/>
    </location>
</feature>
<dbReference type="Proteomes" id="UP000256690">
    <property type="component" value="Unassembled WGS sequence"/>
</dbReference>
<dbReference type="InterPro" id="IPR012967">
    <property type="entry name" value="COMT_dimerisation"/>
</dbReference>
<dbReference type="PANTHER" id="PTHR43712">
    <property type="entry name" value="PUTATIVE (AFU_ORTHOLOGUE AFUA_4G14580)-RELATED"/>
    <property type="match status" value="1"/>
</dbReference>
<keyword evidence="3" id="KW-0949">S-adenosyl-L-methionine</keyword>
<dbReference type="GO" id="GO:0008171">
    <property type="term" value="F:O-methyltransferase activity"/>
    <property type="evidence" value="ECO:0007669"/>
    <property type="project" value="InterPro"/>
</dbReference>
<dbReference type="EMBL" id="PVWQ01000001">
    <property type="protein sequence ID" value="RDW93600.1"/>
    <property type="molecule type" value="Genomic_DNA"/>
</dbReference>
<comment type="caution">
    <text evidence="7">The sequence shown here is derived from an EMBL/GenBank/DDBJ whole genome shotgun (WGS) entry which is preliminary data.</text>
</comment>
<dbReference type="Gene3D" id="3.40.50.150">
    <property type="entry name" value="Vaccinia Virus protein VP39"/>
    <property type="match status" value="1"/>
</dbReference>
<dbReference type="RefSeq" id="XP_026608783.1">
    <property type="nucleotide sequence ID" value="XM_026742938.1"/>
</dbReference>
<evidence type="ECO:0000259" key="6">
    <source>
        <dbReference type="Pfam" id="PF08100"/>
    </source>
</evidence>
<keyword evidence="8" id="KW-1185">Reference proteome</keyword>
<dbReference type="SUPFAM" id="SSF46785">
    <property type="entry name" value="Winged helix' DNA-binding domain"/>
    <property type="match status" value="1"/>
</dbReference>
<dbReference type="InterPro" id="IPR001077">
    <property type="entry name" value="COMT_C"/>
</dbReference>
<dbReference type="Gene3D" id="1.10.10.10">
    <property type="entry name" value="Winged helix-like DNA-binding domain superfamily/Winged helix DNA-binding domain"/>
    <property type="match status" value="1"/>
</dbReference>
<keyword evidence="2" id="KW-0808">Transferase</keyword>
<accession>A0A3D8T4Y4</accession>
<evidence type="ECO:0000256" key="2">
    <source>
        <dbReference type="ARBA" id="ARBA00022679"/>
    </source>
</evidence>
<reference evidence="7 8" key="1">
    <citation type="journal article" date="2018" name="IMA Fungus">
        <title>IMA Genome-F 9: Draft genome sequence of Annulohypoxylon stygium, Aspergillus mulundensis, Berkeleyomyces basicola (syn. Thielaviopsis basicola), Ceratocystis smalleyi, two Cercospora beticola strains, Coleophoma cylindrospora, Fusarium fracticaudum, Phialophora cf. hyalina, and Morchella septimelata.</title>
        <authorList>
            <person name="Wingfield B.D."/>
            <person name="Bills G.F."/>
            <person name="Dong Y."/>
            <person name="Huang W."/>
            <person name="Nel W.J."/>
            <person name="Swalarsk-Parry B.S."/>
            <person name="Vaghefi N."/>
            <person name="Wilken P.M."/>
            <person name="An Z."/>
            <person name="de Beer Z.W."/>
            <person name="De Vos L."/>
            <person name="Chen L."/>
            <person name="Duong T.A."/>
            <person name="Gao Y."/>
            <person name="Hammerbacher A."/>
            <person name="Kikkert J.R."/>
            <person name="Li Y."/>
            <person name="Li H."/>
            <person name="Li K."/>
            <person name="Li Q."/>
            <person name="Liu X."/>
            <person name="Ma X."/>
            <person name="Naidoo K."/>
            <person name="Pethybridge S.J."/>
            <person name="Sun J."/>
            <person name="Steenkamp E.T."/>
            <person name="van der Nest M.A."/>
            <person name="van Wyk S."/>
            <person name="Wingfield M.J."/>
            <person name="Xiong C."/>
            <person name="Yue Q."/>
            <person name="Zhang X."/>
        </authorList>
    </citation>
    <scope>NUCLEOTIDE SEQUENCE [LARGE SCALE GENOMIC DNA]</scope>
    <source>
        <strain evidence="7 8">DSM 5745</strain>
    </source>
</reference>
<evidence type="ECO:0000256" key="3">
    <source>
        <dbReference type="ARBA" id="ARBA00022691"/>
    </source>
</evidence>
<evidence type="ECO:0000256" key="1">
    <source>
        <dbReference type="ARBA" id="ARBA00022603"/>
    </source>
</evidence>
<dbReference type="PANTHER" id="PTHR43712:SF1">
    <property type="entry name" value="HYPOTHETICAL O-METHYLTRANSFERASE (EUROFUNG)-RELATED"/>
    <property type="match status" value="1"/>
</dbReference>
<dbReference type="Pfam" id="PF00891">
    <property type="entry name" value="Methyltransf_2"/>
    <property type="match status" value="1"/>
</dbReference>
<sequence length="398" mass="44104">MALVDEIANLMEKARSTNASLDDTTRISALEAAQALVQAFISPREAVIYDVSYRPLVPMCIRMGVQLGVFQTICSSPDGGATTKDIADKSGASLDVVDQIMRLLAATGYVVEAGRQLFKPSPLTMTMADPAMEATTRICAETNNASTRCAPEYFRRNGNQFPPSFEDTPFQLGANTKLSFFDWLRENPSLAKDFQQFMAFRQAMSPNWVDWFDVEGAILDGYGKGQPDDTLIVDIGGGEGQQLRPFNRKFPPSAIPGRRIVQDRPNVIANIIQPASETGIEPMAYDFFTPQPVKGARVYYMHWIIHDWPDEQARAILTNIAEAMEPGYSRLIINDRIVPDKGCDFMTAAVGVVMMIQCAAVERTERQWRDLLSSISGFKDFEFHHPPAGTEGIIVVTT</sequence>
<dbReference type="InterPro" id="IPR036390">
    <property type="entry name" value="WH_DNA-bd_sf"/>
</dbReference>
<dbReference type="GO" id="GO:0032259">
    <property type="term" value="P:methylation"/>
    <property type="evidence" value="ECO:0007669"/>
    <property type="project" value="UniProtKB-KW"/>
</dbReference>
<keyword evidence="1" id="KW-0489">Methyltransferase</keyword>